<dbReference type="RefSeq" id="XP_027731956.1">
    <property type="nucleotide sequence ID" value="XM_027876155.1"/>
</dbReference>
<dbReference type="PROSITE" id="PS50262">
    <property type="entry name" value="G_PROTEIN_RECEP_F1_2"/>
    <property type="match status" value="1"/>
</dbReference>
<dbReference type="SUPFAM" id="SSF81321">
    <property type="entry name" value="Family A G protein-coupled receptor-like"/>
    <property type="match status" value="1"/>
</dbReference>
<evidence type="ECO:0000256" key="2">
    <source>
        <dbReference type="ARBA" id="ARBA00022692"/>
    </source>
</evidence>
<reference evidence="7" key="3">
    <citation type="submission" date="2025-09" db="UniProtKB">
        <authorList>
            <consortium name="Ensembl"/>
        </authorList>
    </citation>
    <scope>IDENTIFICATION</scope>
</reference>
<feature type="transmembrane region" description="Helical" evidence="5">
    <location>
        <begin position="137"/>
        <end position="162"/>
    </location>
</feature>
<keyword evidence="2 5" id="KW-0812">Transmembrane</keyword>
<dbReference type="OrthoDB" id="9947933at2759"/>
<feature type="transmembrane region" description="Helical" evidence="5">
    <location>
        <begin position="276"/>
        <end position="293"/>
    </location>
</feature>
<feature type="transmembrane region" description="Helical" evidence="5">
    <location>
        <begin position="26"/>
        <end position="44"/>
    </location>
</feature>
<dbReference type="PANTHER" id="PTHR15573">
    <property type="entry name" value="G-PROTEIN COUPLED RECEPTOR 160-RELATED"/>
    <property type="match status" value="1"/>
</dbReference>
<feature type="transmembrane region" description="Helical" evidence="5">
    <location>
        <begin position="56"/>
        <end position="78"/>
    </location>
</feature>
<dbReference type="RefSeq" id="XP_027731957.1">
    <property type="nucleotide sequence ID" value="XM_027876156.1"/>
</dbReference>
<reference evidence="8" key="1">
    <citation type="submission" date="2018-12" db="EMBL/GenBank/DDBJ databases">
        <authorList>
            <person name="Yazar S."/>
        </authorList>
    </citation>
    <scope>NUCLEOTIDE SEQUENCE [LARGE SCALE GENOMIC DNA]</scope>
</reference>
<accession>A0A4X2L8F3</accession>
<dbReference type="Ensembl" id="ENSVURT00010019673.1">
    <property type="protein sequence ID" value="ENSVURP00010017322.1"/>
    <property type="gene ID" value="ENSVURG00010013225.1"/>
</dbReference>
<dbReference type="AlphaFoldDB" id="A0A4X2L8F3"/>
<evidence type="ECO:0000313" key="7">
    <source>
        <dbReference type="Ensembl" id="ENSVURP00010017322.1"/>
    </source>
</evidence>
<evidence type="ECO:0000259" key="6">
    <source>
        <dbReference type="PROSITE" id="PS50262"/>
    </source>
</evidence>
<dbReference type="GO" id="GO:0005886">
    <property type="term" value="C:plasma membrane"/>
    <property type="evidence" value="ECO:0007669"/>
    <property type="project" value="Ensembl"/>
</dbReference>
<sequence>MFVSLDNHTFQLQSYPEHPSLDPSCMVLLVILVKTFLNILMIAIGRKDTHQSFLEYFCMSVALIDFFLLVGLSFIAYFQDFALWGIRFTKYHICLLPQIMSFAYGFLHCPVFLLAGLDHYLNISQTSKVSRFCQNVFYFFSIIFIWIAALVYVLGDAVVYVSLSKHSLSSYQCPFYVSIQSYWLSVFMVGVLLVVFGTCWSEVLMLIQTLHITSYMNETALYFPLAPDWDHTVICKKQLLTKLLICFLGTWFPFVFLQIIILFLDIRIPAYVEMNVPWLYFVNSFLIAAVYWFRSHELKVTETILHVDPFVSWKFCFIPFTIHHTEQTEKAAAVIVC</sequence>
<dbReference type="GO" id="GO:0043235">
    <property type="term" value="C:receptor complex"/>
    <property type="evidence" value="ECO:0007669"/>
    <property type="project" value="Ensembl"/>
</dbReference>
<evidence type="ECO:0000256" key="4">
    <source>
        <dbReference type="ARBA" id="ARBA00023136"/>
    </source>
</evidence>
<dbReference type="GeneTree" id="ENSGT00390000015520"/>
<gene>
    <name evidence="7" type="primary">GPR160</name>
</gene>
<dbReference type="OMA" id="SYQCPFY"/>
<reference evidence="7" key="2">
    <citation type="submission" date="2025-08" db="UniProtKB">
        <authorList>
            <consortium name="Ensembl"/>
        </authorList>
    </citation>
    <scope>IDENTIFICATION</scope>
</reference>
<feature type="domain" description="G-protein coupled receptors family 1 profile" evidence="6">
    <location>
        <begin position="37"/>
        <end position="291"/>
    </location>
</feature>
<evidence type="ECO:0000256" key="3">
    <source>
        <dbReference type="ARBA" id="ARBA00022989"/>
    </source>
</evidence>
<keyword evidence="4 5" id="KW-0472">Membrane</keyword>
<protein>
    <submittedName>
        <fullName evidence="7">G protein-coupled receptor 160</fullName>
    </submittedName>
</protein>
<dbReference type="InterPro" id="IPR017452">
    <property type="entry name" value="GPCR_Rhodpsn_7TM"/>
</dbReference>
<keyword evidence="3 5" id="KW-1133">Transmembrane helix</keyword>
<name>A0A4X2L8F3_VOMUR</name>
<feature type="transmembrane region" description="Helical" evidence="5">
    <location>
        <begin position="182"/>
        <end position="207"/>
    </location>
</feature>
<evidence type="ECO:0000256" key="5">
    <source>
        <dbReference type="SAM" id="Phobius"/>
    </source>
</evidence>
<dbReference type="Proteomes" id="UP000314987">
    <property type="component" value="Unassembled WGS sequence"/>
</dbReference>
<evidence type="ECO:0000313" key="8">
    <source>
        <dbReference type="Proteomes" id="UP000314987"/>
    </source>
</evidence>
<comment type="subcellular location">
    <subcellularLocation>
        <location evidence="1">Membrane</location>
    </subcellularLocation>
</comment>
<evidence type="ECO:0000256" key="1">
    <source>
        <dbReference type="ARBA" id="ARBA00004370"/>
    </source>
</evidence>
<organism evidence="7 8">
    <name type="scientific">Vombatus ursinus</name>
    <name type="common">Common wombat</name>
    <dbReference type="NCBI Taxonomy" id="29139"/>
    <lineage>
        <taxon>Eukaryota</taxon>
        <taxon>Metazoa</taxon>
        <taxon>Chordata</taxon>
        <taxon>Craniata</taxon>
        <taxon>Vertebrata</taxon>
        <taxon>Euteleostomi</taxon>
        <taxon>Mammalia</taxon>
        <taxon>Metatheria</taxon>
        <taxon>Diprotodontia</taxon>
        <taxon>Vombatidae</taxon>
        <taxon>Vombatus</taxon>
    </lineage>
</organism>
<dbReference type="PANTHER" id="PTHR15573:SF0">
    <property type="entry name" value="G-PROTEIN COUPLED RECEPTOR 160-RELATED"/>
    <property type="match status" value="1"/>
</dbReference>
<dbReference type="InterPro" id="IPR042353">
    <property type="entry name" value="GPR160"/>
</dbReference>
<keyword evidence="8" id="KW-1185">Reference proteome</keyword>
<proteinExistence type="predicted"/>
<feature type="transmembrane region" description="Helical" evidence="5">
    <location>
        <begin position="98"/>
        <end position="117"/>
    </location>
</feature>
<dbReference type="STRING" id="29139.ENSVURP00010017322"/>
<dbReference type="GeneID" id="114053227"/>
<feature type="transmembrane region" description="Helical" evidence="5">
    <location>
        <begin position="243"/>
        <end position="264"/>
    </location>
</feature>
<dbReference type="Gene3D" id="1.20.1070.10">
    <property type="entry name" value="Rhodopsin 7-helix transmembrane proteins"/>
    <property type="match status" value="1"/>
</dbReference>
<dbReference type="RefSeq" id="XP_027731958.1">
    <property type="nucleotide sequence ID" value="XM_027876157.1"/>
</dbReference>
<dbReference type="CTD" id="26996"/>